<dbReference type="InterPro" id="IPR001203">
    <property type="entry name" value="OxRdtase_Ald_Fedxn_C"/>
</dbReference>
<evidence type="ECO:0000256" key="1">
    <source>
        <dbReference type="ARBA" id="ARBA00001966"/>
    </source>
</evidence>
<dbReference type="Pfam" id="PF01314">
    <property type="entry name" value="AFOR_C"/>
    <property type="match status" value="1"/>
</dbReference>
<dbReference type="AlphaFoldDB" id="A0A8G2C069"/>
<dbReference type="SUPFAM" id="SSF48310">
    <property type="entry name" value="Aldehyde ferredoxin oxidoreductase, C-terminal domains"/>
    <property type="match status" value="1"/>
</dbReference>
<comment type="caution">
    <text evidence="10">The sequence shown here is derived from an EMBL/GenBank/DDBJ whole genome shotgun (WGS) entry which is preliminary data.</text>
</comment>
<dbReference type="PANTHER" id="PTHR30038">
    <property type="entry name" value="ALDEHYDE FERREDOXIN OXIDOREDUCTASE"/>
    <property type="match status" value="1"/>
</dbReference>
<dbReference type="Proteomes" id="UP000199581">
    <property type="component" value="Unassembled WGS sequence"/>
</dbReference>
<sequence length="647" mass="70492">MHGWTGRILDIDLSTMKARSGELPRELAISFLGGRGLNSKTLFDRVPPGTDPLSPENVYCIAPGPLSGTILGMTSRMEVSTLSPYSGILGDGNAGERFATVMKRARADQIIITGRAPKPCYLLVTPESAELHDAAHLWGKGAWETTDLLLAKHGQKASVACIGQAGENLVRFASTIVDKYASAARGSGAVLGSKNLKAVVVVGNHSVSLADPGTFRDLAALDREFFAKDEFQRNVAAKYGSHHGMSDWRPGFRNYTKYLEPGEVPPQLRPEAWKKYEIGRTGCGNCSVRCKNVYEIPDGSRKGEHGEALEYESIFCMGTNCGVCDPVAIMEMSNLGDIYGLDVIPLGNTIALAKDLFARGILTREQTGGLDLSWENAADQIELVHLTALREGFGNILAEGMLSMAKILGPEAMQYCYHVKGLSRGPYPAGLFALAHATSTRGADHLRGRSWAYGENDPDLYPRLQASGAMHADMDDPVQAIILSERVCTLADSVGRCKGAVNSWANALPLAWKHPLFEGLARLMSSATGETFSEKSLVDAADRIYTLEKAFNARRGITSAHDSIPLNPDHHGPEEMEKERARHRDLLRRYYALQGQDAQTGIPTRERMEELGLGREGARLHDEGPYPEWTGPTLWPLHAYPHGGKRA</sequence>
<dbReference type="EMBL" id="FOTO01000001">
    <property type="protein sequence ID" value="SFL31480.1"/>
    <property type="molecule type" value="Genomic_DNA"/>
</dbReference>
<proteinExistence type="inferred from homology"/>
<dbReference type="InterPro" id="IPR036021">
    <property type="entry name" value="Tungsten_al_ferr_oxy-like_C"/>
</dbReference>
<dbReference type="Gene3D" id="1.10.569.10">
    <property type="entry name" value="Aldehyde Ferredoxin Oxidoreductase Protein, subunit A, domain 2"/>
    <property type="match status" value="1"/>
</dbReference>
<dbReference type="OrthoDB" id="9763894at2"/>
<dbReference type="RefSeq" id="WP_092189002.1">
    <property type="nucleotide sequence ID" value="NZ_FOTO01000001.1"/>
</dbReference>
<comment type="similarity">
    <text evidence="2">Belongs to the AOR/FOR family.</text>
</comment>
<accession>A0A8G2C069</accession>
<feature type="domain" description="Aldehyde ferredoxin oxidoreductase N-terminal" evidence="9">
    <location>
        <begin position="4"/>
        <end position="205"/>
    </location>
</feature>
<dbReference type="GO" id="GO:0051539">
    <property type="term" value="F:4 iron, 4 sulfur cluster binding"/>
    <property type="evidence" value="ECO:0007669"/>
    <property type="project" value="UniProtKB-KW"/>
</dbReference>
<dbReference type="SMART" id="SM00790">
    <property type="entry name" value="AFOR_N"/>
    <property type="match status" value="1"/>
</dbReference>
<dbReference type="GO" id="GO:0046872">
    <property type="term" value="F:metal ion binding"/>
    <property type="evidence" value="ECO:0007669"/>
    <property type="project" value="UniProtKB-KW"/>
</dbReference>
<dbReference type="InterPro" id="IPR013983">
    <property type="entry name" value="Ald_Fedxn_OxRdtase_N"/>
</dbReference>
<evidence type="ECO:0000256" key="6">
    <source>
        <dbReference type="ARBA" id="ARBA00023004"/>
    </source>
</evidence>
<keyword evidence="5" id="KW-0560">Oxidoreductase</keyword>
<gene>
    <name evidence="10" type="ORF">SAMN05421830_101539</name>
</gene>
<evidence type="ECO:0000313" key="10">
    <source>
        <dbReference type="EMBL" id="SFL31480.1"/>
    </source>
</evidence>
<evidence type="ECO:0000256" key="2">
    <source>
        <dbReference type="ARBA" id="ARBA00011032"/>
    </source>
</evidence>
<keyword evidence="4" id="KW-0479">Metal-binding</keyword>
<organism evidence="10 11">
    <name type="scientific">Desulfomicrobium norvegicum (strain DSM 1741 / NCIMB 8310)</name>
    <name type="common">Desulfovibrio baculatus (strain Norway 4)</name>
    <name type="synonym">Desulfovibrio desulfuricans (strain Norway 4)</name>
    <dbReference type="NCBI Taxonomy" id="52561"/>
    <lineage>
        <taxon>Bacteria</taxon>
        <taxon>Pseudomonadati</taxon>
        <taxon>Thermodesulfobacteriota</taxon>
        <taxon>Desulfovibrionia</taxon>
        <taxon>Desulfovibrionales</taxon>
        <taxon>Desulfomicrobiaceae</taxon>
        <taxon>Desulfomicrobium</taxon>
    </lineage>
</organism>
<reference evidence="10 11" key="1">
    <citation type="submission" date="2016-10" db="EMBL/GenBank/DDBJ databases">
        <authorList>
            <person name="Varghese N."/>
            <person name="Submissions S."/>
        </authorList>
    </citation>
    <scope>NUCLEOTIDE SEQUENCE [LARGE SCALE GENOMIC DNA]</scope>
    <source>
        <strain evidence="10 11">DSM 1741</strain>
    </source>
</reference>
<keyword evidence="6" id="KW-0408">Iron</keyword>
<evidence type="ECO:0000256" key="3">
    <source>
        <dbReference type="ARBA" id="ARBA00022485"/>
    </source>
</evidence>
<dbReference type="SUPFAM" id="SSF56228">
    <property type="entry name" value="Aldehyde ferredoxin oxidoreductase, N-terminal domain"/>
    <property type="match status" value="1"/>
</dbReference>
<comment type="cofactor">
    <cofactor evidence="8">
        <name>tungstopterin</name>
        <dbReference type="ChEBI" id="CHEBI:30402"/>
    </cofactor>
</comment>
<dbReference type="Gene3D" id="3.60.9.10">
    <property type="entry name" value="Aldehyde ferredoxin oxidoreductase, N-terminal domain"/>
    <property type="match status" value="1"/>
</dbReference>
<evidence type="ECO:0000256" key="7">
    <source>
        <dbReference type="ARBA" id="ARBA00023014"/>
    </source>
</evidence>
<dbReference type="InterPro" id="IPR013985">
    <property type="entry name" value="Ald_Fedxn_OxRdtase_dom3"/>
</dbReference>
<evidence type="ECO:0000256" key="4">
    <source>
        <dbReference type="ARBA" id="ARBA00022723"/>
    </source>
</evidence>
<dbReference type="InterPro" id="IPR036503">
    <property type="entry name" value="Ald_Fedxn_OxRdtase_N_sf"/>
</dbReference>
<dbReference type="Gene3D" id="1.10.599.10">
    <property type="entry name" value="Aldehyde Ferredoxin Oxidoreductase Protein, subunit A, domain 3"/>
    <property type="match status" value="1"/>
</dbReference>
<name>A0A8G2C069_DESNO</name>
<evidence type="ECO:0000256" key="5">
    <source>
        <dbReference type="ARBA" id="ARBA00023002"/>
    </source>
</evidence>
<dbReference type="InterPro" id="IPR051919">
    <property type="entry name" value="W-dependent_AOR"/>
</dbReference>
<dbReference type="InterPro" id="IPR013984">
    <property type="entry name" value="Ald_Fedxn_OxRdtase_dom2"/>
</dbReference>
<dbReference type="Pfam" id="PF02730">
    <property type="entry name" value="AFOR_N"/>
    <property type="match status" value="1"/>
</dbReference>
<protein>
    <submittedName>
        <fullName evidence="10">Aldehyde:ferredoxin oxidoreductase</fullName>
    </submittedName>
</protein>
<evidence type="ECO:0000313" key="11">
    <source>
        <dbReference type="Proteomes" id="UP000199581"/>
    </source>
</evidence>
<dbReference type="GO" id="GO:0016625">
    <property type="term" value="F:oxidoreductase activity, acting on the aldehyde or oxo group of donors, iron-sulfur protein as acceptor"/>
    <property type="evidence" value="ECO:0007669"/>
    <property type="project" value="InterPro"/>
</dbReference>
<comment type="cofactor">
    <cofactor evidence="1">
        <name>[4Fe-4S] cluster</name>
        <dbReference type="ChEBI" id="CHEBI:49883"/>
    </cofactor>
</comment>
<keyword evidence="11" id="KW-1185">Reference proteome</keyword>
<evidence type="ECO:0000256" key="8">
    <source>
        <dbReference type="ARBA" id="ARBA00049934"/>
    </source>
</evidence>
<dbReference type="GO" id="GO:0009055">
    <property type="term" value="F:electron transfer activity"/>
    <property type="evidence" value="ECO:0007669"/>
    <property type="project" value="InterPro"/>
</dbReference>
<dbReference type="PANTHER" id="PTHR30038:SF0">
    <property type="entry name" value="TUNGSTEN-CONTAINING ALDEHYDE FERREDOXIN OXIDOREDUCTASE"/>
    <property type="match status" value="1"/>
</dbReference>
<keyword evidence="7" id="KW-0411">Iron-sulfur</keyword>
<keyword evidence="3" id="KW-0004">4Fe-4S</keyword>
<evidence type="ECO:0000259" key="9">
    <source>
        <dbReference type="SMART" id="SM00790"/>
    </source>
</evidence>